<dbReference type="GO" id="GO:0032196">
    <property type="term" value="P:transposition"/>
    <property type="evidence" value="ECO:0007669"/>
    <property type="project" value="UniProtKB-KW"/>
</dbReference>
<dbReference type="InterPro" id="IPR039537">
    <property type="entry name" value="Retrotran_Ty1/copia-like"/>
</dbReference>
<reference evidence="17" key="1">
    <citation type="submission" date="2021-03" db="EMBL/GenBank/DDBJ databases">
        <title>Draft genome sequence of rust myrtle Austropuccinia psidii MF-1, a brazilian biotype.</title>
        <authorList>
            <person name="Quecine M.C."/>
            <person name="Pachon D.M.R."/>
            <person name="Bonatelli M.L."/>
            <person name="Correr F.H."/>
            <person name="Franceschini L.M."/>
            <person name="Leite T.F."/>
            <person name="Margarido G.R.A."/>
            <person name="Almeida C.A."/>
            <person name="Ferrarezi J.A."/>
            <person name="Labate C.A."/>
        </authorList>
    </citation>
    <scope>NUCLEOTIDE SEQUENCE</scope>
    <source>
        <strain evidence="17">MF-1</strain>
    </source>
</reference>
<evidence type="ECO:0000256" key="12">
    <source>
        <dbReference type="ARBA" id="ARBA00023172"/>
    </source>
</evidence>
<evidence type="ECO:0000256" key="15">
    <source>
        <dbReference type="ARBA" id="ARBA00049244"/>
    </source>
</evidence>
<evidence type="ECO:0000313" key="18">
    <source>
        <dbReference type="Proteomes" id="UP000765509"/>
    </source>
</evidence>
<gene>
    <name evidence="17" type="ORF">O181_087358</name>
</gene>
<name>A0A9Q3IPI6_9BASI</name>
<proteinExistence type="predicted"/>
<dbReference type="AlphaFoldDB" id="A0A9Q3IPI6"/>
<comment type="caution">
    <text evidence="17">The sequence shown here is derived from an EMBL/GenBank/DDBJ whole genome shotgun (WGS) entry which is preliminary data.</text>
</comment>
<evidence type="ECO:0000256" key="4">
    <source>
        <dbReference type="ARBA" id="ARBA00022723"/>
    </source>
</evidence>
<keyword evidence="7" id="KW-0460">Magnesium</keyword>
<evidence type="ECO:0000313" key="17">
    <source>
        <dbReference type="EMBL" id="MBW0547643.1"/>
    </source>
</evidence>
<dbReference type="CDD" id="cd09272">
    <property type="entry name" value="RNase_HI_RT_Ty1"/>
    <property type="match status" value="1"/>
</dbReference>
<keyword evidence="11" id="KW-0239">DNA-directed DNA polymerase</keyword>
<sequence length="926" mass="102928">MLPGFNFSGVDCNSCLRSKGHRLPFPGQFPLPSNVLEVIHMDVCGPINPATRGGNRYIFQIIDGHSRMRFTFPMKLKSDCYHHFSRFQKMAENQTGRRVKTVVSDNGGEFINKGFLKLFEEAGIIHLPTAPYTPQQNPIAERANRTLLERIRVLLLDYQVPAEWWGEACSMATYLLNRTPVSSLNFQTPISKWVAPSPPTGVDHLHPFGCTAVIHLPKERRSSKVGPTGILCMFLGNVEGHRNFCLYNPESGRILITHDFTFKDGEAFWPLYSSSLPSSSLSLPSNLSLPADLPVVSMAEVSEDVTSPGVVEALCNEGENESTEAIEVCLPQPVVEVCPPQPVVEVCLPQPVVEVCLPQPVVEMCPPQPSVPLEKPLPKGWTYKPVAETAPKDVTSAISMDNVVSGRRSRAPPNRFAGAVVGLVPCSFGEAMASSKSSAWLNAIVKEFASLEQHQVVKEVSRGKNQRLLDTTWVFREKTDAEGNVTEEKARLCVKGFRQIEDVDFHETFAPTGWLATLRFLLGYCASNNFDIQQMDVKTAFLHGDLDEEIFIQIPKGYTPTMKGEVCLKLTKSLYGLKQSPRNWYLRIKRFFTEAGFRPSAADPCFFIKTGGEPCFVFLHVDDLVIGGQNLHKFKEKIISTFEMKDLGELKYVLGMKVTRNRSMRTISLSQELYVDNLLKDFGMQDCKPASTPLVPSSRLDPIGNGDVNPAGINYRRAVGLLSYLVSCTRPDIAFAASCLAQLLNAPSIEHENAFKHVLRYLKGTKGLGITLGNVTDNSLIVAFCDADWGSNDDSRSFSGSCVFCYGLVGWKTSKQEVVALSSTEAEYRSISSFCQDISWLLELTNDFGLTLKGKLLCDNQGALSLLKNPLYQHRTRHIKLQLHWCRELFNAGNIQAEYVSTTNMMADIMTKSLPCQTHATHRVSL</sequence>
<dbReference type="SUPFAM" id="SSF56672">
    <property type="entry name" value="DNA/RNA polymerases"/>
    <property type="match status" value="1"/>
</dbReference>
<evidence type="ECO:0000259" key="16">
    <source>
        <dbReference type="PROSITE" id="PS50994"/>
    </source>
</evidence>
<dbReference type="Proteomes" id="UP000765509">
    <property type="component" value="Unassembled WGS sequence"/>
</dbReference>
<accession>A0A9Q3IPI6</accession>
<keyword evidence="13" id="KW-0511">Multifunctional enzyme</keyword>
<keyword evidence="9" id="KW-0229">DNA integration</keyword>
<dbReference type="InterPro" id="IPR043502">
    <property type="entry name" value="DNA/RNA_pol_sf"/>
</dbReference>
<evidence type="ECO:0000256" key="5">
    <source>
        <dbReference type="ARBA" id="ARBA00022759"/>
    </source>
</evidence>
<keyword evidence="2" id="KW-0548">Nucleotidyltransferase</keyword>
<keyword evidence="12" id="KW-0233">DNA recombination</keyword>
<dbReference type="GO" id="GO:0005634">
    <property type="term" value="C:nucleus"/>
    <property type="evidence" value="ECO:0007669"/>
    <property type="project" value="UniProtKB-ARBA"/>
</dbReference>
<evidence type="ECO:0000256" key="2">
    <source>
        <dbReference type="ARBA" id="ARBA00022695"/>
    </source>
</evidence>
<dbReference type="InterPro" id="IPR036397">
    <property type="entry name" value="RNaseH_sf"/>
</dbReference>
<keyword evidence="11" id="KW-0808">Transferase</keyword>
<keyword evidence="18" id="KW-1185">Reference proteome</keyword>
<dbReference type="Pfam" id="PF00665">
    <property type="entry name" value="rve"/>
    <property type="match status" value="1"/>
</dbReference>
<dbReference type="InterPro" id="IPR013103">
    <property type="entry name" value="RVT_2"/>
</dbReference>
<dbReference type="OrthoDB" id="3344688at2759"/>
<feature type="domain" description="Integrase catalytic" evidence="16">
    <location>
        <begin position="28"/>
        <end position="197"/>
    </location>
</feature>
<dbReference type="InterPro" id="IPR057670">
    <property type="entry name" value="SH3_retrovirus"/>
</dbReference>
<dbReference type="InterPro" id="IPR001584">
    <property type="entry name" value="Integrase_cat-core"/>
</dbReference>
<evidence type="ECO:0000256" key="10">
    <source>
        <dbReference type="ARBA" id="ARBA00022918"/>
    </source>
</evidence>
<evidence type="ECO:0000256" key="7">
    <source>
        <dbReference type="ARBA" id="ARBA00022842"/>
    </source>
</evidence>
<dbReference type="SUPFAM" id="SSF53098">
    <property type="entry name" value="Ribonuclease H-like"/>
    <property type="match status" value="1"/>
</dbReference>
<evidence type="ECO:0000256" key="11">
    <source>
        <dbReference type="ARBA" id="ARBA00022932"/>
    </source>
</evidence>
<dbReference type="PROSITE" id="PS50994">
    <property type="entry name" value="INTEGRASE"/>
    <property type="match status" value="1"/>
</dbReference>
<dbReference type="Gene3D" id="3.30.420.10">
    <property type="entry name" value="Ribonuclease H-like superfamily/Ribonuclease H"/>
    <property type="match status" value="1"/>
</dbReference>
<dbReference type="GO" id="GO:0046872">
    <property type="term" value="F:metal ion binding"/>
    <property type="evidence" value="ECO:0007669"/>
    <property type="project" value="UniProtKB-KW"/>
</dbReference>
<dbReference type="GO" id="GO:0003723">
    <property type="term" value="F:RNA binding"/>
    <property type="evidence" value="ECO:0007669"/>
    <property type="project" value="UniProtKB-KW"/>
</dbReference>
<evidence type="ECO:0000256" key="6">
    <source>
        <dbReference type="ARBA" id="ARBA00022801"/>
    </source>
</evidence>
<dbReference type="Pfam" id="PF25597">
    <property type="entry name" value="SH3_retrovirus"/>
    <property type="match status" value="1"/>
</dbReference>
<feature type="non-terminal residue" evidence="17">
    <location>
        <position position="926"/>
    </location>
</feature>
<dbReference type="GO" id="GO:0003964">
    <property type="term" value="F:RNA-directed DNA polymerase activity"/>
    <property type="evidence" value="ECO:0007669"/>
    <property type="project" value="UniProtKB-KW"/>
</dbReference>
<dbReference type="InterPro" id="IPR012337">
    <property type="entry name" value="RNaseH-like_sf"/>
</dbReference>
<evidence type="ECO:0000256" key="14">
    <source>
        <dbReference type="ARBA" id="ARBA00048173"/>
    </source>
</evidence>
<protein>
    <recommendedName>
        <fullName evidence="16">Integrase catalytic domain-containing protein</fullName>
    </recommendedName>
</protein>
<organism evidence="17 18">
    <name type="scientific">Austropuccinia psidii MF-1</name>
    <dbReference type="NCBI Taxonomy" id="1389203"/>
    <lineage>
        <taxon>Eukaryota</taxon>
        <taxon>Fungi</taxon>
        <taxon>Dikarya</taxon>
        <taxon>Basidiomycota</taxon>
        <taxon>Pucciniomycotina</taxon>
        <taxon>Pucciniomycetes</taxon>
        <taxon>Pucciniales</taxon>
        <taxon>Sphaerophragmiaceae</taxon>
        <taxon>Austropuccinia</taxon>
    </lineage>
</organism>
<keyword evidence="1" id="KW-0815">Transposition</keyword>
<dbReference type="Pfam" id="PF07727">
    <property type="entry name" value="RVT_2"/>
    <property type="match status" value="1"/>
</dbReference>
<comment type="catalytic activity">
    <reaction evidence="15">
        <text>DNA(n) + a 2'-deoxyribonucleoside 5'-triphosphate = DNA(n+1) + diphosphate</text>
        <dbReference type="Rhea" id="RHEA:22508"/>
        <dbReference type="Rhea" id="RHEA-COMP:17339"/>
        <dbReference type="Rhea" id="RHEA-COMP:17340"/>
        <dbReference type="ChEBI" id="CHEBI:33019"/>
        <dbReference type="ChEBI" id="CHEBI:61560"/>
        <dbReference type="ChEBI" id="CHEBI:173112"/>
        <dbReference type="EC" id="2.7.7.7"/>
    </reaction>
</comment>
<comment type="catalytic activity">
    <reaction evidence="14">
        <text>DNA(n) + a 2'-deoxyribonucleoside 5'-triphosphate = DNA(n+1) + diphosphate</text>
        <dbReference type="Rhea" id="RHEA:22508"/>
        <dbReference type="Rhea" id="RHEA-COMP:17339"/>
        <dbReference type="Rhea" id="RHEA-COMP:17340"/>
        <dbReference type="ChEBI" id="CHEBI:33019"/>
        <dbReference type="ChEBI" id="CHEBI:61560"/>
        <dbReference type="ChEBI" id="CHEBI:173112"/>
        <dbReference type="EC" id="2.7.7.49"/>
    </reaction>
</comment>
<keyword evidence="4" id="KW-0479">Metal-binding</keyword>
<keyword evidence="3" id="KW-0540">Nuclease</keyword>
<evidence type="ECO:0000256" key="1">
    <source>
        <dbReference type="ARBA" id="ARBA00022578"/>
    </source>
</evidence>
<evidence type="ECO:0000256" key="9">
    <source>
        <dbReference type="ARBA" id="ARBA00022908"/>
    </source>
</evidence>
<evidence type="ECO:0000256" key="3">
    <source>
        <dbReference type="ARBA" id="ARBA00022722"/>
    </source>
</evidence>
<dbReference type="EMBL" id="AVOT02052731">
    <property type="protein sequence ID" value="MBW0547643.1"/>
    <property type="molecule type" value="Genomic_DNA"/>
</dbReference>
<keyword evidence="5" id="KW-0255">Endonuclease</keyword>
<dbReference type="GO" id="GO:0003887">
    <property type="term" value="F:DNA-directed DNA polymerase activity"/>
    <property type="evidence" value="ECO:0007669"/>
    <property type="project" value="UniProtKB-KW"/>
</dbReference>
<dbReference type="GO" id="GO:0015074">
    <property type="term" value="P:DNA integration"/>
    <property type="evidence" value="ECO:0007669"/>
    <property type="project" value="UniProtKB-KW"/>
</dbReference>
<dbReference type="PANTHER" id="PTHR42648">
    <property type="entry name" value="TRANSPOSASE, PUTATIVE-RELATED"/>
    <property type="match status" value="1"/>
</dbReference>
<dbReference type="PANTHER" id="PTHR42648:SF11">
    <property type="entry name" value="TRANSPOSON TY4-P GAG-POL POLYPROTEIN"/>
    <property type="match status" value="1"/>
</dbReference>
<keyword evidence="10" id="KW-0695">RNA-directed DNA polymerase</keyword>
<evidence type="ECO:0000256" key="13">
    <source>
        <dbReference type="ARBA" id="ARBA00023268"/>
    </source>
</evidence>
<evidence type="ECO:0000256" key="8">
    <source>
        <dbReference type="ARBA" id="ARBA00022884"/>
    </source>
</evidence>
<dbReference type="GO" id="GO:0016787">
    <property type="term" value="F:hydrolase activity"/>
    <property type="evidence" value="ECO:0007669"/>
    <property type="project" value="UniProtKB-KW"/>
</dbReference>
<dbReference type="GO" id="GO:0006310">
    <property type="term" value="P:DNA recombination"/>
    <property type="evidence" value="ECO:0007669"/>
    <property type="project" value="UniProtKB-KW"/>
</dbReference>
<keyword evidence="8" id="KW-0694">RNA-binding</keyword>
<keyword evidence="6" id="KW-0378">Hydrolase</keyword>
<dbReference type="GO" id="GO:0004519">
    <property type="term" value="F:endonuclease activity"/>
    <property type="evidence" value="ECO:0007669"/>
    <property type="project" value="UniProtKB-KW"/>
</dbReference>